<accession>A0A161HTV6</accession>
<dbReference type="InterPro" id="IPR024042">
    <property type="entry name" value="TM1646-like_dom_sf"/>
</dbReference>
<evidence type="ECO:0008006" key="3">
    <source>
        <dbReference type="Google" id="ProtNLM"/>
    </source>
</evidence>
<protein>
    <recommendedName>
        <fullName evidence="3">DUF327 family protein</fullName>
    </recommendedName>
</protein>
<dbReference type="Gene3D" id="1.20.120.490">
    <property type="entry name" value="Hypothetical protein TM1646-like domain"/>
    <property type="match status" value="1"/>
</dbReference>
<evidence type="ECO:0000313" key="1">
    <source>
        <dbReference type="EMBL" id="ANB59474.1"/>
    </source>
</evidence>
<dbReference type="KEGG" id="aamy:GFC30_504"/>
<name>A0A161HTV6_9BACL</name>
<dbReference type="OrthoDB" id="1680946at2"/>
<gene>
    <name evidence="1" type="ORF">GFC30_504</name>
</gene>
<dbReference type="Proteomes" id="UP000076865">
    <property type="component" value="Chromosome"/>
</dbReference>
<dbReference type="SUPFAM" id="SSF158397">
    <property type="entry name" value="TM1646-like"/>
    <property type="match status" value="1"/>
</dbReference>
<proteinExistence type="predicted"/>
<dbReference type="RefSeq" id="WP_066322751.1">
    <property type="nucleotide sequence ID" value="NZ_CP015438.1"/>
</dbReference>
<organism evidence="1 2">
    <name type="scientific">Anoxybacteroides amylolyticum</name>
    <dbReference type="NCBI Taxonomy" id="294699"/>
    <lineage>
        <taxon>Bacteria</taxon>
        <taxon>Bacillati</taxon>
        <taxon>Bacillota</taxon>
        <taxon>Bacilli</taxon>
        <taxon>Bacillales</taxon>
        <taxon>Anoxybacillaceae</taxon>
        <taxon>Anoxybacteroides</taxon>
    </lineage>
</organism>
<dbReference type="InterPro" id="IPR005585">
    <property type="entry name" value="DUF327"/>
</dbReference>
<dbReference type="PATRIC" id="fig|294699.3.peg.498"/>
<evidence type="ECO:0000313" key="2">
    <source>
        <dbReference type="Proteomes" id="UP000076865"/>
    </source>
</evidence>
<reference evidence="1 2" key="1">
    <citation type="journal article" date="2006" name="Syst. Appl. Microbiol.">
        <title>Anoxybacillus amylolyticus sp. nov., a thermophilic amylase producing bacterium isolated from Mount Rittmann (Antarctica).</title>
        <authorList>
            <person name="Poli A."/>
            <person name="Esposito E."/>
            <person name="Lama L."/>
            <person name="Orlando P."/>
            <person name="Nicolaus G."/>
            <person name="de Appolonia F."/>
            <person name="Gambacorta A."/>
            <person name="Nicolaus B."/>
        </authorList>
    </citation>
    <scope>NUCLEOTIDE SEQUENCE [LARGE SCALE GENOMIC DNA]</scope>
    <source>
        <strain evidence="1 2">DSM 15939</strain>
    </source>
</reference>
<sequence>MEIQKITKTNILKPSSKEKTTAASVTFSEMVAKNEENFMHERFHQLTQQIEEQGKKLLESRSIEDLRKYKQLVKSLLNDVVKHGLQLSEQRGFNWMGRQRIFKIVKEVDTKLLELTNKTLQNEQEGVDLLTAIGEIQGLIINIYT</sequence>
<dbReference type="AlphaFoldDB" id="A0A161HTV6"/>
<dbReference type="EMBL" id="CP015438">
    <property type="protein sequence ID" value="ANB59474.1"/>
    <property type="molecule type" value="Genomic_DNA"/>
</dbReference>
<keyword evidence="2" id="KW-1185">Reference proteome</keyword>
<dbReference type="Pfam" id="PF03885">
    <property type="entry name" value="DUF327"/>
    <property type="match status" value="1"/>
</dbReference>